<sequence length="198" mass="22151">MLIKQSKTDALNHELGYIMNSTDVLLKNIKAIKRSLNKVNQIVVAILMTLLILDVWLGVLDRYWLRLQLVWVEEMARYIMIWAILMAVPCCTANREHMGLEFVTKHFPEKVKSALKLLIGVLTVSFFAYIAYLGIAFTEKGASQLSTVFGMPMAYAYAAIPVTFGLSAVQAFLNLLDDALSLSNGPDKNPLAPQEENI</sequence>
<dbReference type="Pfam" id="PF04290">
    <property type="entry name" value="DctQ"/>
    <property type="match status" value="1"/>
</dbReference>
<evidence type="ECO:0000256" key="1">
    <source>
        <dbReference type="ARBA" id="ARBA00004429"/>
    </source>
</evidence>
<evidence type="ECO:0000256" key="2">
    <source>
        <dbReference type="ARBA" id="ARBA00022448"/>
    </source>
</evidence>
<dbReference type="InterPro" id="IPR055348">
    <property type="entry name" value="DctQ"/>
</dbReference>
<gene>
    <name evidence="11" type="ORF">A1OK_11840</name>
</gene>
<evidence type="ECO:0000256" key="9">
    <source>
        <dbReference type="RuleBase" id="RU369079"/>
    </source>
</evidence>
<comment type="subcellular location">
    <subcellularLocation>
        <location evidence="1 9">Cell inner membrane</location>
        <topology evidence="1 9">Multi-pass membrane protein</topology>
    </subcellularLocation>
</comment>
<proteinExistence type="inferred from homology"/>
<name>A0A1E5C4D7_9GAMM</name>
<dbReference type="AlphaFoldDB" id="A0A1E5C4D7"/>
<dbReference type="GO" id="GO:0022857">
    <property type="term" value="F:transmembrane transporter activity"/>
    <property type="evidence" value="ECO:0007669"/>
    <property type="project" value="UniProtKB-UniRule"/>
</dbReference>
<dbReference type="PANTHER" id="PTHR35011:SF10">
    <property type="entry name" value="TRAP TRANSPORTER SMALL PERMEASE PROTEIN"/>
    <property type="match status" value="1"/>
</dbReference>
<dbReference type="EMBL" id="AJWN02000066">
    <property type="protein sequence ID" value="OEE60343.1"/>
    <property type="molecule type" value="Genomic_DNA"/>
</dbReference>
<dbReference type="Proteomes" id="UP000095039">
    <property type="component" value="Unassembled WGS sequence"/>
</dbReference>
<keyword evidence="4 9" id="KW-0997">Cell inner membrane</keyword>
<keyword evidence="12" id="KW-1185">Reference proteome</keyword>
<evidence type="ECO:0000256" key="5">
    <source>
        <dbReference type="ARBA" id="ARBA00022692"/>
    </source>
</evidence>
<keyword evidence="3" id="KW-1003">Cell membrane</keyword>
<feature type="transmembrane region" description="Helical" evidence="9">
    <location>
        <begin position="114"/>
        <end position="135"/>
    </location>
</feature>
<comment type="similarity">
    <text evidence="8 9">Belongs to the TRAP transporter small permease family.</text>
</comment>
<keyword evidence="2 9" id="KW-0813">Transport</keyword>
<feature type="transmembrane region" description="Helical" evidence="9">
    <location>
        <begin position="42"/>
        <end position="60"/>
    </location>
</feature>
<evidence type="ECO:0000256" key="3">
    <source>
        <dbReference type="ARBA" id="ARBA00022475"/>
    </source>
</evidence>
<keyword evidence="6 9" id="KW-1133">Transmembrane helix</keyword>
<reference evidence="11 12" key="1">
    <citation type="journal article" date="2012" name="Science">
        <title>Ecological populations of bacteria act as socially cohesive units of antibiotic production and resistance.</title>
        <authorList>
            <person name="Cordero O.X."/>
            <person name="Wildschutte H."/>
            <person name="Kirkup B."/>
            <person name="Proehl S."/>
            <person name="Ngo L."/>
            <person name="Hussain F."/>
            <person name="Le Roux F."/>
            <person name="Mincer T."/>
            <person name="Polz M.F."/>
        </authorList>
    </citation>
    <scope>NUCLEOTIDE SEQUENCE [LARGE SCALE GENOMIC DNA]</scope>
    <source>
        <strain evidence="11 12">FF-454</strain>
    </source>
</reference>
<dbReference type="PANTHER" id="PTHR35011">
    <property type="entry name" value="2,3-DIKETO-L-GULONATE TRAP TRANSPORTER SMALL PERMEASE PROTEIN YIAM"/>
    <property type="match status" value="1"/>
</dbReference>
<dbReference type="InterPro" id="IPR007387">
    <property type="entry name" value="TRAP_DctQ"/>
</dbReference>
<dbReference type="GO" id="GO:0005886">
    <property type="term" value="C:plasma membrane"/>
    <property type="evidence" value="ECO:0007669"/>
    <property type="project" value="UniProtKB-SubCell"/>
</dbReference>
<keyword evidence="5 9" id="KW-0812">Transmembrane</keyword>
<evidence type="ECO:0000313" key="11">
    <source>
        <dbReference type="EMBL" id="OEE60343.1"/>
    </source>
</evidence>
<accession>A0A1E5C4D7</accession>
<evidence type="ECO:0000256" key="4">
    <source>
        <dbReference type="ARBA" id="ARBA00022519"/>
    </source>
</evidence>
<evidence type="ECO:0000259" key="10">
    <source>
        <dbReference type="Pfam" id="PF04290"/>
    </source>
</evidence>
<feature type="domain" description="Tripartite ATP-independent periplasmic transporters DctQ component" evidence="10">
    <location>
        <begin position="55"/>
        <end position="178"/>
    </location>
</feature>
<evidence type="ECO:0000256" key="8">
    <source>
        <dbReference type="ARBA" id="ARBA00038436"/>
    </source>
</evidence>
<evidence type="ECO:0000256" key="6">
    <source>
        <dbReference type="ARBA" id="ARBA00022989"/>
    </source>
</evidence>
<feature type="transmembrane region" description="Helical" evidence="9">
    <location>
        <begin position="155"/>
        <end position="176"/>
    </location>
</feature>
<evidence type="ECO:0000313" key="12">
    <source>
        <dbReference type="Proteomes" id="UP000095039"/>
    </source>
</evidence>
<organism evidence="11 12">
    <name type="scientific">Enterovibrio norvegicus FF-454</name>
    <dbReference type="NCBI Taxonomy" id="1185651"/>
    <lineage>
        <taxon>Bacteria</taxon>
        <taxon>Pseudomonadati</taxon>
        <taxon>Pseudomonadota</taxon>
        <taxon>Gammaproteobacteria</taxon>
        <taxon>Vibrionales</taxon>
        <taxon>Vibrionaceae</taxon>
        <taxon>Enterovibrio</taxon>
    </lineage>
</organism>
<comment type="caution">
    <text evidence="11">The sequence shown here is derived from an EMBL/GenBank/DDBJ whole genome shotgun (WGS) entry which is preliminary data.</text>
</comment>
<keyword evidence="7 9" id="KW-0472">Membrane</keyword>
<protein>
    <recommendedName>
        <fullName evidence="9">TRAP transporter small permease protein</fullName>
    </recommendedName>
</protein>
<feature type="transmembrane region" description="Helical" evidence="9">
    <location>
        <begin position="75"/>
        <end position="93"/>
    </location>
</feature>
<evidence type="ECO:0000256" key="7">
    <source>
        <dbReference type="ARBA" id="ARBA00023136"/>
    </source>
</evidence>
<comment type="function">
    <text evidence="9">Part of the tripartite ATP-independent periplasmic (TRAP) transport system.</text>
</comment>
<comment type="subunit">
    <text evidence="9">The complex comprises the extracytoplasmic solute receptor protein and the two transmembrane proteins.</text>
</comment>
<dbReference type="GO" id="GO:0015740">
    <property type="term" value="P:C4-dicarboxylate transport"/>
    <property type="evidence" value="ECO:0007669"/>
    <property type="project" value="TreeGrafter"/>
</dbReference>